<feature type="domain" description="Phospholipid/glycerol acyltransferase" evidence="2">
    <location>
        <begin position="11"/>
        <end position="86"/>
    </location>
</feature>
<evidence type="ECO:0000256" key="1">
    <source>
        <dbReference type="SAM" id="Phobius"/>
    </source>
</evidence>
<comment type="caution">
    <text evidence="3">The sequence shown here is derived from an EMBL/GenBank/DDBJ whole genome shotgun (WGS) entry which is preliminary data.</text>
</comment>
<feature type="transmembrane region" description="Helical" evidence="1">
    <location>
        <begin position="288"/>
        <end position="308"/>
    </location>
</feature>
<accession>A0AAV4ZWL9</accession>
<evidence type="ECO:0000313" key="4">
    <source>
        <dbReference type="Proteomes" id="UP001050691"/>
    </source>
</evidence>
<organism evidence="3 4">
    <name type="scientific">Clathrus columnatus</name>
    <dbReference type="NCBI Taxonomy" id="1419009"/>
    <lineage>
        <taxon>Eukaryota</taxon>
        <taxon>Fungi</taxon>
        <taxon>Dikarya</taxon>
        <taxon>Basidiomycota</taxon>
        <taxon>Agaricomycotina</taxon>
        <taxon>Agaricomycetes</taxon>
        <taxon>Phallomycetidae</taxon>
        <taxon>Phallales</taxon>
        <taxon>Clathraceae</taxon>
        <taxon>Clathrus</taxon>
    </lineage>
</organism>
<dbReference type="EMBL" id="BPWL01000001">
    <property type="protein sequence ID" value="GJJ06212.1"/>
    <property type="molecule type" value="Genomic_DNA"/>
</dbReference>
<keyword evidence="1" id="KW-1133">Transmembrane helix</keyword>
<reference evidence="3" key="1">
    <citation type="submission" date="2021-10" db="EMBL/GenBank/DDBJ databases">
        <title>De novo Genome Assembly of Clathrus columnatus (Basidiomycota, Fungi) Using Illumina and Nanopore Sequence Data.</title>
        <authorList>
            <person name="Ogiso-Tanaka E."/>
            <person name="Itagaki H."/>
            <person name="Hosoya T."/>
            <person name="Hosaka K."/>
        </authorList>
    </citation>
    <scope>NUCLEOTIDE SEQUENCE</scope>
    <source>
        <strain evidence="3">MO-923</strain>
    </source>
</reference>
<dbReference type="GO" id="GO:0004366">
    <property type="term" value="F:glycerol-3-phosphate O-acyltransferase activity"/>
    <property type="evidence" value="ECO:0007669"/>
    <property type="project" value="TreeGrafter"/>
</dbReference>
<proteinExistence type="predicted"/>
<dbReference type="AlphaFoldDB" id="A0AAV4ZWL9"/>
<dbReference type="Pfam" id="PF01553">
    <property type="entry name" value="Acyltransferase"/>
    <property type="match status" value="1"/>
</dbReference>
<dbReference type="PANTHER" id="PTHR31605:SF0">
    <property type="entry name" value="GLYCEROL-3-PHOSPHATE O-ACYLTRANSFERASE 1"/>
    <property type="match status" value="1"/>
</dbReference>
<dbReference type="InterPro" id="IPR052744">
    <property type="entry name" value="GPAT/DAPAT"/>
</dbReference>
<gene>
    <name evidence="3" type="ORF">Clacol_000401</name>
</gene>
<dbReference type="PANTHER" id="PTHR31605">
    <property type="entry name" value="GLYCEROL-3-PHOSPHATE O-ACYLTRANSFERASE 1"/>
    <property type="match status" value="1"/>
</dbReference>
<evidence type="ECO:0000259" key="2">
    <source>
        <dbReference type="Pfam" id="PF01553"/>
    </source>
</evidence>
<name>A0AAV4ZWL9_9AGAM</name>
<dbReference type="Proteomes" id="UP001050691">
    <property type="component" value="Unassembled WGS sequence"/>
</dbReference>
<evidence type="ECO:0000313" key="3">
    <source>
        <dbReference type="EMBL" id="GJJ06212.1"/>
    </source>
</evidence>
<dbReference type="GO" id="GO:0008654">
    <property type="term" value="P:phospholipid biosynthetic process"/>
    <property type="evidence" value="ECO:0007669"/>
    <property type="project" value="TreeGrafter"/>
</dbReference>
<dbReference type="InterPro" id="IPR002123">
    <property type="entry name" value="Plipid/glycerol_acylTrfase"/>
</dbReference>
<sequence>MTAKSTQFGKRTFTSWLIESSGTLPLHRRMDFPEGEQGADNSAILNKLYTALEVGDTVCLFPEGMSRYQPGLSPLKTGVARIMSEVLSRRQDDPNYELTLLTCSITYMHRHHFRSDLLVTFNPPVTFRPQQCPSLLKPVEFQAIKDLTNYIAEDITSATLDAPSWDIITIARTAARLYAPLGTNMTLGDYVRVTKMFIEGFKKSGKTWEQVRPRSKSRSFQSDEPKTTISSQPELIIGPTDQDIDELGKDLLSYHTTLIRLGIKDDRIRIGPLRKTIILKRMAIRGTWMIVLLLFCWPGLILWTPVFIASSLSAKRFKTTGPKENVWDEIAQQKLLVGLYTGLGVWLCCVVLTLPIALATFLLIPPFMWMSLRFFEDTVSSFRAIVSLFSLLRLGPTKVKELSELRANLHGRIMILAIYKLKLPADPEKYFLERGGREKGRVRGNWESKARYFSITRRRKRDVGVKI</sequence>
<dbReference type="GO" id="GO:0016287">
    <property type="term" value="F:glycerone-phosphate O-acyltransferase activity"/>
    <property type="evidence" value="ECO:0007669"/>
    <property type="project" value="TreeGrafter"/>
</dbReference>
<keyword evidence="1" id="KW-0472">Membrane</keyword>
<keyword evidence="4" id="KW-1185">Reference proteome</keyword>
<protein>
    <recommendedName>
        <fullName evidence="2">Phospholipid/glycerol acyltransferase domain-containing protein</fullName>
    </recommendedName>
</protein>
<keyword evidence="1" id="KW-0812">Transmembrane</keyword>
<feature type="transmembrane region" description="Helical" evidence="1">
    <location>
        <begin position="343"/>
        <end position="364"/>
    </location>
</feature>